<dbReference type="InterPro" id="IPR006861">
    <property type="entry name" value="HABP4_PAIRBP1-bd"/>
</dbReference>
<dbReference type="RefSeq" id="XP_026289171.1">
    <property type="nucleotide sequence ID" value="XM_026433386.2"/>
</dbReference>
<feature type="compositionally biased region" description="Gly residues" evidence="3">
    <location>
        <begin position="166"/>
        <end position="184"/>
    </location>
</feature>
<evidence type="ECO:0000256" key="2">
    <source>
        <dbReference type="ARBA" id="ARBA00035118"/>
    </source>
</evidence>
<feature type="compositionally biased region" description="Basic and acidic residues" evidence="3">
    <location>
        <begin position="33"/>
        <end position="66"/>
    </location>
</feature>
<keyword evidence="1" id="KW-0810">Translation regulation</keyword>
<organism evidence="5 6">
    <name type="scientific">Frankliniella occidentalis</name>
    <name type="common">Western flower thrips</name>
    <name type="synonym">Euthrips occidentalis</name>
    <dbReference type="NCBI Taxonomy" id="133901"/>
    <lineage>
        <taxon>Eukaryota</taxon>
        <taxon>Metazoa</taxon>
        <taxon>Ecdysozoa</taxon>
        <taxon>Arthropoda</taxon>
        <taxon>Hexapoda</taxon>
        <taxon>Insecta</taxon>
        <taxon>Pterygota</taxon>
        <taxon>Neoptera</taxon>
        <taxon>Paraneoptera</taxon>
        <taxon>Thysanoptera</taxon>
        <taxon>Terebrantia</taxon>
        <taxon>Thripoidea</taxon>
        <taxon>Thripidae</taxon>
        <taxon>Frankliniella</taxon>
    </lineage>
</organism>
<evidence type="ECO:0000313" key="6">
    <source>
        <dbReference type="RefSeq" id="XP_026289171.1"/>
    </source>
</evidence>
<evidence type="ECO:0000259" key="4">
    <source>
        <dbReference type="SMART" id="SM01233"/>
    </source>
</evidence>
<feature type="region of interest" description="Disordered" evidence="3">
    <location>
        <begin position="366"/>
        <end position="466"/>
    </location>
</feature>
<evidence type="ECO:0000256" key="3">
    <source>
        <dbReference type="SAM" id="MobiDB-lite"/>
    </source>
</evidence>
<feature type="compositionally biased region" description="Basic and acidic residues" evidence="3">
    <location>
        <begin position="78"/>
        <end position="89"/>
    </location>
</feature>
<dbReference type="GeneID" id="113214113"/>
<evidence type="ECO:0000256" key="1">
    <source>
        <dbReference type="ARBA" id="ARBA00022845"/>
    </source>
</evidence>
<dbReference type="GO" id="GO:0003723">
    <property type="term" value="F:RNA binding"/>
    <property type="evidence" value="ECO:0007669"/>
    <property type="project" value="InterPro"/>
</dbReference>
<feature type="compositionally biased region" description="Basic and acidic residues" evidence="3">
    <location>
        <begin position="442"/>
        <end position="466"/>
    </location>
</feature>
<feature type="compositionally biased region" description="Basic and acidic residues" evidence="3">
    <location>
        <begin position="96"/>
        <end position="138"/>
    </location>
</feature>
<dbReference type="PANTHER" id="PTHR12299:SF17">
    <property type="entry name" value="AT19571P-RELATED"/>
    <property type="match status" value="1"/>
</dbReference>
<comment type="similarity">
    <text evidence="2">Belongs to the SERBP1-HABP4 family.</text>
</comment>
<accession>A0A6J1TE89</accession>
<dbReference type="PANTHER" id="PTHR12299">
    <property type="entry name" value="HYALURONIC ACID-BINDING PROTEIN 4"/>
    <property type="match status" value="1"/>
</dbReference>
<dbReference type="InterPro" id="IPR032381">
    <property type="entry name" value="IHABP4_N"/>
</dbReference>
<dbReference type="Proteomes" id="UP000504606">
    <property type="component" value="Unplaced"/>
</dbReference>
<protein>
    <submittedName>
        <fullName evidence="6">Plasminogen activator inhibitor 1 RNA-binding protein isoform X1</fullName>
    </submittedName>
</protein>
<name>A0A6J1TE89_FRAOC</name>
<dbReference type="SMART" id="SM01233">
    <property type="entry name" value="HABP4_PAI-RBP1"/>
    <property type="match status" value="1"/>
</dbReference>
<gene>
    <name evidence="6" type="primary">LOC113214113</name>
</gene>
<feature type="compositionally biased region" description="Basic and acidic residues" evidence="3">
    <location>
        <begin position="147"/>
        <end position="163"/>
    </location>
</feature>
<sequence>MEQSYGIGITNRFDLFLDEGDDPLEVLKIQEQEKEAKKKTKISEKENKGKPEIKAKVAPSERKGIKETSNVKTPSIGKPKEGLKGKEPRIGGPRPDGPRPPRGDRPVGDRPERNDRTVKFSSESREERNNRQNREDRPFNQSGGDFFSRDRDSAPRGDGERFAPRGRGGMGRGMGRGMRGGRGGYDNRGKREFDRQSGSDKTGTFRGVKAVDKREGGGAHNWGSHRDDIEELNSSATENPDWSEAKPEDTSVEAVSEPKEGEALPAAAATTEAGEEAVPAEEEPQELTLDEWKALQKSRSKPQYNLRKAGEGEDPSQWKKMYALDKKKEELEAEEDEELEEYDVSAEYPQRVGRLKHVLDIEVVFGDSRRGGRGRGRGGPRGMGRGRGGPAGEPRGPPREREFDATSYNENYQSRIGLRGKPRGPPPGGPVAAGPAGPAPMRRNDFNKPHARPPKVDDEHDFPSLG</sequence>
<dbReference type="InterPro" id="IPR039764">
    <property type="entry name" value="HABP4/SERBP1-like"/>
</dbReference>
<feature type="compositionally biased region" description="Low complexity" evidence="3">
    <location>
        <begin position="430"/>
        <end position="441"/>
    </location>
</feature>
<dbReference type="OrthoDB" id="6022699at2759"/>
<keyword evidence="5" id="KW-1185">Reference proteome</keyword>
<dbReference type="Pfam" id="PF04774">
    <property type="entry name" value="HABP4_PAI-RBP1"/>
    <property type="match status" value="1"/>
</dbReference>
<evidence type="ECO:0000313" key="5">
    <source>
        <dbReference type="Proteomes" id="UP000504606"/>
    </source>
</evidence>
<dbReference type="GO" id="GO:0006417">
    <property type="term" value="P:regulation of translation"/>
    <property type="evidence" value="ECO:0007669"/>
    <property type="project" value="UniProtKB-KW"/>
</dbReference>
<feature type="compositionally biased region" description="Acidic residues" evidence="3">
    <location>
        <begin position="273"/>
        <end position="289"/>
    </location>
</feature>
<feature type="compositionally biased region" description="Low complexity" evidence="3">
    <location>
        <begin position="263"/>
        <end position="272"/>
    </location>
</feature>
<proteinExistence type="inferred from homology"/>
<feature type="compositionally biased region" description="Gly residues" evidence="3">
    <location>
        <begin position="379"/>
        <end position="391"/>
    </location>
</feature>
<dbReference type="AlphaFoldDB" id="A0A6J1TE89"/>
<feature type="compositionally biased region" description="Basic and acidic residues" evidence="3">
    <location>
        <begin position="185"/>
        <end position="198"/>
    </location>
</feature>
<dbReference type="KEGG" id="foc:113214113"/>
<feature type="region of interest" description="Disordered" evidence="3">
    <location>
        <begin position="33"/>
        <end position="317"/>
    </location>
</feature>
<dbReference type="GO" id="GO:0005737">
    <property type="term" value="C:cytoplasm"/>
    <property type="evidence" value="ECO:0007669"/>
    <property type="project" value="TreeGrafter"/>
</dbReference>
<dbReference type="GO" id="GO:0005634">
    <property type="term" value="C:nucleus"/>
    <property type="evidence" value="ECO:0007669"/>
    <property type="project" value="TreeGrafter"/>
</dbReference>
<feature type="domain" description="Hyaluronan/mRNA-binding protein" evidence="4">
    <location>
        <begin position="189"/>
        <end position="312"/>
    </location>
</feature>
<dbReference type="Pfam" id="PF16174">
    <property type="entry name" value="IHABP4_N"/>
    <property type="match status" value="1"/>
</dbReference>
<reference evidence="6" key="1">
    <citation type="submission" date="2025-08" db="UniProtKB">
        <authorList>
            <consortium name="RefSeq"/>
        </authorList>
    </citation>
    <scope>IDENTIFICATION</scope>
    <source>
        <tissue evidence="6">Whole organism</tissue>
    </source>
</reference>